<evidence type="ECO:0000313" key="2">
    <source>
        <dbReference type="EMBL" id="PJJ27838.1"/>
    </source>
</evidence>
<evidence type="ECO:0008006" key="4">
    <source>
        <dbReference type="Google" id="ProtNLM"/>
    </source>
</evidence>
<organism evidence="2 3">
    <name type="scientific">[Clostridium] celerecrescens 18A</name>
    <dbReference type="NCBI Taxonomy" id="1286362"/>
    <lineage>
        <taxon>Bacteria</taxon>
        <taxon>Bacillati</taxon>
        <taxon>Bacillota</taxon>
        <taxon>Clostridia</taxon>
        <taxon>Lachnospirales</taxon>
        <taxon>Lachnospiraceae</taxon>
        <taxon>Lacrimispora</taxon>
    </lineage>
</organism>
<evidence type="ECO:0000313" key="3">
    <source>
        <dbReference type="Proteomes" id="UP000231092"/>
    </source>
</evidence>
<sequence>MSDVIDDLKVQIDASTNSADAKIDKFIQKMMSLQSAISGIEMSGASQVASGINQIASSIQSFNERTKTADFSRITVGLNKLSAVDVQGVSNTAHAMESFANSINGIGNLKFDTETLNNIANSISKLGRASVTEATQNLEFLKTSMADFVSGMNNVGSLNFNPDSLYKLVSSISRLGGINATQAVKNLPQISTSLHSFVSSMNSVGGVTFNIEGLNSLVNNISHLGGAKATQATANLKPIKDQLLRFVSGLNGIGALNFDTSGLENLVSSITKLGGKSASNAIPNIQNLGISLRNLMATLSSAPRVSNNLIQITNALAKLASSGSKVSSASVAMSNGLKSYTGRTGKAMLGIKGLAASIGMFYARWWAVIRGMKGLWKATEASMDYIETLNYFDAAWGQVADAGVKNWEKSGYESAEAYAKSFSKRAQELTGKMSGFMADENGNLKSTGAVSLGIDPERLMNYQATFGQMASSMGVASETALQLSNALTMIGADLASVKNLNFKDVWEDMASGMVGMSRTLDKYGVNIRNVNLQEKLSELGIMAKVSALNQQDKALLRAIILLDSTRYAWGDLASTLDAPSNQLRLLQSNFANLARTIGNLFLPIVAKVLPYINALVIALQRLFSWVGGLLGIKVGDFSSSIGSAATDFGDMEDAADGIADSTGDAAKNTKKMADNLQGFDKLNVVSSKDSSGGKGGSGGVDGGLLDEAFLNSLSEYQKVWEAAFANVENSAQAMADKIVNAFKVGDYYGIGKYIGDGLTGALESISWSAVYSIAGGFGTGLAEFLNSLISPELFGAVGKTIAGALNTALYTALAFGIAFDWTNLGYSSANGINNFFNTFDFASAGAAVNVWAKGLLDALIEALDNINWSLIGTKIGTFLESIDFIEIGGKVGEAIWKAINAGIELWGSSFKTAPVETTMLTAFGLLKFTGLGKLLSGKIMRSLAKGLSFSGIGTLLVKAFPRSTIITTITTTMAQTGASLPSVLFGVIWVPIQTFFTTTLPGLIGGAISGLGASIAGGIAALAAALGISVTAAAALVVGVVVAAIATVVYAFTHWDEIKEFWTKKVPEWWNTSVLPFFESIPDKLSAVWDKVKSTATSSWDKLIQYLTGIPGKIGNIVTDIADWFNELPGKIGYALGYALGTITKWGLEVAEYMAKKIPEIIASVVKWFSEMPGKIYTGISTFITNVATWGTEIYNAFNQKVSEIIVGTVKWFSEMPGKIYDTIIKIKEKISTWATNTVSFFKTEVPTIVDKVIEFFGELPKKMVTIGENVIKGLWEGITNLTDWLGTGIASFTKGVIDGFKKGFDEHSPSKKAFQIGDYFTIGMMNGIEDKFGVIYSKVDSFADKLTDYNISLPSIDTNVQVSREFFDMVDTKASVSYDTPSYDFKAGISAELHAALSGIIDYEKMAKTMAPIVADALEHADIKAKIGQQEVWKSTKDSWNQDYRKLKKAPVPI</sequence>
<protein>
    <recommendedName>
        <fullName evidence="4">Phage-related protein</fullName>
    </recommendedName>
</protein>
<dbReference type="RefSeq" id="WP_242976893.1">
    <property type="nucleotide sequence ID" value="NZ_PGET01000001.1"/>
</dbReference>
<keyword evidence="1" id="KW-0812">Transmembrane</keyword>
<proteinExistence type="predicted"/>
<evidence type="ECO:0000256" key="1">
    <source>
        <dbReference type="SAM" id="Phobius"/>
    </source>
</evidence>
<keyword evidence="1" id="KW-1133">Transmembrane helix</keyword>
<dbReference type="Proteomes" id="UP000231092">
    <property type="component" value="Unassembled WGS sequence"/>
</dbReference>
<accession>A0A2M8Z308</accession>
<feature type="transmembrane region" description="Helical" evidence="1">
    <location>
        <begin position="1032"/>
        <end position="1052"/>
    </location>
</feature>
<comment type="caution">
    <text evidence="2">The sequence shown here is derived from an EMBL/GenBank/DDBJ whole genome shotgun (WGS) entry which is preliminary data.</text>
</comment>
<reference evidence="2 3" key="1">
    <citation type="submission" date="2017-11" db="EMBL/GenBank/DDBJ databases">
        <title>Understudied soil microbes with underappreciated capabilities: Untangling the Clostridium saccharolyticum group.</title>
        <authorList>
            <person name="Leschine S."/>
        </authorList>
    </citation>
    <scope>NUCLEOTIDE SEQUENCE [LARGE SCALE GENOMIC DNA]</scope>
    <source>
        <strain evidence="2 3">18A</strain>
    </source>
</reference>
<dbReference type="EMBL" id="PGET01000001">
    <property type="protein sequence ID" value="PJJ27838.1"/>
    <property type="molecule type" value="Genomic_DNA"/>
</dbReference>
<name>A0A2M8Z308_9FIRM</name>
<keyword evidence="1" id="KW-0472">Membrane</keyword>
<feature type="transmembrane region" description="Helical" evidence="1">
    <location>
        <begin position="1003"/>
        <end position="1026"/>
    </location>
</feature>
<gene>
    <name evidence="2" type="ORF">H171_1318</name>
</gene>